<feature type="non-terminal residue" evidence="2">
    <location>
        <position position="1"/>
    </location>
</feature>
<gene>
    <name evidence="2" type="ORF">ONB1V03_LOCUS15291</name>
</gene>
<feature type="transmembrane region" description="Helical" evidence="1">
    <location>
        <begin position="15"/>
        <end position="38"/>
    </location>
</feature>
<keyword evidence="1" id="KW-0472">Membrane</keyword>
<dbReference type="AlphaFoldDB" id="A0A7R9QU92"/>
<keyword evidence="1" id="KW-1133">Transmembrane helix</keyword>
<protein>
    <submittedName>
        <fullName evidence="2">Uncharacterized protein</fullName>
    </submittedName>
</protein>
<organism evidence="2">
    <name type="scientific">Oppiella nova</name>
    <dbReference type="NCBI Taxonomy" id="334625"/>
    <lineage>
        <taxon>Eukaryota</taxon>
        <taxon>Metazoa</taxon>
        <taxon>Ecdysozoa</taxon>
        <taxon>Arthropoda</taxon>
        <taxon>Chelicerata</taxon>
        <taxon>Arachnida</taxon>
        <taxon>Acari</taxon>
        <taxon>Acariformes</taxon>
        <taxon>Sarcoptiformes</taxon>
        <taxon>Oribatida</taxon>
        <taxon>Brachypylina</taxon>
        <taxon>Oppioidea</taxon>
        <taxon>Oppiidae</taxon>
        <taxon>Oppiella</taxon>
    </lineage>
</organism>
<name>A0A7R9QU92_9ACAR</name>
<proteinExistence type="predicted"/>
<dbReference type="Proteomes" id="UP000728032">
    <property type="component" value="Unassembled WGS sequence"/>
</dbReference>
<evidence type="ECO:0000313" key="3">
    <source>
        <dbReference type="Proteomes" id="UP000728032"/>
    </source>
</evidence>
<evidence type="ECO:0000256" key="1">
    <source>
        <dbReference type="SAM" id="Phobius"/>
    </source>
</evidence>
<dbReference type="OrthoDB" id="6510118at2759"/>
<accession>A0A7R9QU92</accession>
<dbReference type="EMBL" id="OC930362">
    <property type="protein sequence ID" value="CAD7658670.1"/>
    <property type="molecule type" value="Genomic_DNA"/>
</dbReference>
<dbReference type="EMBL" id="CAJPVJ010015537">
    <property type="protein sequence ID" value="CAG2175856.1"/>
    <property type="molecule type" value="Genomic_DNA"/>
</dbReference>
<keyword evidence="3" id="KW-1185">Reference proteome</keyword>
<evidence type="ECO:0000313" key="2">
    <source>
        <dbReference type="EMBL" id="CAD7658670.1"/>
    </source>
</evidence>
<sequence>EVFDGHILGLEANTFIGLIITVFIICSVCVVCVAICLCKRDRLIQHQQQRIALHPQGSHPALAHPQTYSSGEQQRFATLPLERIRDKPPPYPGNLFTPAVGNAHHSQTKETDCAITAHTSTAGAGGMALAVPISLGAGAMAKFVTAAEEGKQIWDFNVEHGGEVFKNGLIRLGHLVLKPVAVVVGAKTALTGAGVGLFGTGVKSVGVGMEAVGAKMVSSGLVAKGLGHRLIAKNLPPFLK</sequence>
<keyword evidence="1" id="KW-0812">Transmembrane</keyword>
<reference evidence="2" key="1">
    <citation type="submission" date="2020-11" db="EMBL/GenBank/DDBJ databases">
        <authorList>
            <person name="Tran Van P."/>
        </authorList>
    </citation>
    <scope>NUCLEOTIDE SEQUENCE</scope>
</reference>